<comment type="caution">
    <text evidence="6">The sequence shown here is derived from an EMBL/GenBank/DDBJ whole genome shotgun (WGS) entry which is preliminary data.</text>
</comment>
<accession>A0ABQ5YVD6</accession>
<dbReference type="RefSeq" id="WP_284281957.1">
    <property type="nucleotide sequence ID" value="NZ_BSOJ01000028.1"/>
</dbReference>
<keyword evidence="7" id="KW-1185">Reference proteome</keyword>
<evidence type="ECO:0000256" key="1">
    <source>
        <dbReference type="ARBA" id="ARBA00004496"/>
    </source>
</evidence>
<dbReference type="Pfam" id="PF21982">
    <property type="entry name" value="RecX_HTH1"/>
    <property type="match status" value="1"/>
</dbReference>
<dbReference type="PANTHER" id="PTHR33602:SF1">
    <property type="entry name" value="REGULATORY PROTEIN RECX FAMILY PROTEIN"/>
    <property type="match status" value="1"/>
</dbReference>
<keyword evidence="4" id="KW-0963">Cytoplasm</keyword>
<dbReference type="Gene3D" id="1.10.10.10">
    <property type="entry name" value="Winged helix-like DNA-binding domain superfamily/Winged helix DNA-binding domain"/>
    <property type="match status" value="1"/>
</dbReference>
<protein>
    <recommendedName>
        <fullName evidence="3">Regulatory protein RecX</fullName>
    </recommendedName>
</protein>
<comment type="similarity">
    <text evidence="2">Belongs to the RecX family.</text>
</comment>
<reference evidence="7" key="1">
    <citation type="journal article" date="2019" name="Int. J. Syst. Evol. Microbiol.">
        <title>The Global Catalogue of Microorganisms (GCM) 10K type strain sequencing project: providing services to taxonomists for standard genome sequencing and annotation.</title>
        <authorList>
            <consortium name="The Broad Institute Genomics Platform"/>
            <consortium name="The Broad Institute Genome Sequencing Center for Infectious Disease"/>
            <person name="Wu L."/>
            <person name="Ma J."/>
        </authorList>
    </citation>
    <scope>NUCLEOTIDE SEQUENCE [LARGE SCALE GENOMIC DNA]</scope>
    <source>
        <strain evidence="7">NBRC 105857</strain>
    </source>
</reference>
<evidence type="ECO:0000313" key="7">
    <source>
        <dbReference type="Proteomes" id="UP001156664"/>
    </source>
</evidence>
<sequence>MAARIKAVDLLSRREHSRRELLAKLLTKGYSQEEAEDAVDWAMKQGFQSDERFSNSLFRRRAPTYGDQFIQAELDQHQVGVTLSGQVDDLEPEEVRARKWLERRYAAKLAAALACEDTDHRENLLQLKAKAIRALGARGFHFHNINLAWTRFLQDHSEDA</sequence>
<dbReference type="InterPro" id="IPR053926">
    <property type="entry name" value="RecX_HTH_1st"/>
</dbReference>
<dbReference type="InterPro" id="IPR036388">
    <property type="entry name" value="WH-like_DNA-bd_sf"/>
</dbReference>
<evidence type="ECO:0000256" key="2">
    <source>
        <dbReference type="ARBA" id="ARBA00009695"/>
    </source>
</evidence>
<evidence type="ECO:0000256" key="3">
    <source>
        <dbReference type="ARBA" id="ARBA00018111"/>
    </source>
</evidence>
<proteinExistence type="inferred from homology"/>
<gene>
    <name evidence="6" type="ORF">GCM10007875_23120</name>
</gene>
<feature type="domain" description="RecX first three-helical" evidence="5">
    <location>
        <begin position="3"/>
        <end position="40"/>
    </location>
</feature>
<organism evidence="6 7">
    <name type="scientific">Limnobacter litoralis</name>
    <dbReference type="NCBI Taxonomy" id="481366"/>
    <lineage>
        <taxon>Bacteria</taxon>
        <taxon>Pseudomonadati</taxon>
        <taxon>Pseudomonadota</taxon>
        <taxon>Betaproteobacteria</taxon>
        <taxon>Burkholderiales</taxon>
        <taxon>Burkholderiaceae</taxon>
        <taxon>Limnobacter</taxon>
    </lineage>
</organism>
<evidence type="ECO:0000256" key="4">
    <source>
        <dbReference type="ARBA" id="ARBA00022490"/>
    </source>
</evidence>
<evidence type="ECO:0000313" key="6">
    <source>
        <dbReference type="EMBL" id="GLR27221.1"/>
    </source>
</evidence>
<name>A0ABQ5YVD6_9BURK</name>
<evidence type="ECO:0000259" key="5">
    <source>
        <dbReference type="Pfam" id="PF21982"/>
    </source>
</evidence>
<dbReference type="Proteomes" id="UP001156664">
    <property type="component" value="Unassembled WGS sequence"/>
</dbReference>
<dbReference type="InterPro" id="IPR003783">
    <property type="entry name" value="Regulatory_RecX"/>
</dbReference>
<dbReference type="PANTHER" id="PTHR33602">
    <property type="entry name" value="REGULATORY PROTEIN RECX FAMILY PROTEIN"/>
    <property type="match status" value="1"/>
</dbReference>
<dbReference type="EMBL" id="BSOJ01000028">
    <property type="protein sequence ID" value="GLR27221.1"/>
    <property type="molecule type" value="Genomic_DNA"/>
</dbReference>
<comment type="subcellular location">
    <subcellularLocation>
        <location evidence="1">Cytoplasm</location>
    </subcellularLocation>
</comment>